<feature type="compositionally biased region" description="Basic and acidic residues" evidence="19">
    <location>
        <begin position="123"/>
        <end position="158"/>
    </location>
</feature>
<feature type="compositionally biased region" description="Low complexity" evidence="19">
    <location>
        <begin position="269"/>
        <end position="322"/>
    </location>
</feature>
<dbReference type="PROSITE" id="PS50917">
    <property type="entry name" value="SPOC"/>
    <property type="match status" value="1"/>
</dbReference>
<dbReference type="InterPro" id="IPR034173">
    <property type="entry name" value="SHARP_RRM2"/>
</dbReference>
<evidence type="ECO:0000256" key="7">
    <source>
        <dbReference type="ARBA" id="ARBA00022884"/>
    </source>
</evidence>
<keyword evidence="8" id="KW-0914">Notch signaling pathway</keyword>
<evidence type="ECO:0000256" key="2">
    <source>
        <dbReference type="ARBA" id="ARBA00005387"/>
    </source>
</evidence>
<evidence type="ECO:0000313" key="22">
    <source>
        <dbReference type="Proteomes" id="UP000515152"/>
    </source>
</evidence>
<dbReference type="GO" id="GO:0007219">
    <property type="term" value="P:Notch signaling pathway"/>
    <property type="evidence" value="ECO:0007669"/>
    <property type="project" value="UniProtKB-KW"/>
</dbReference>
<gene>
    <name evidence="23" type="primary">si:ch1073-335m2.2</name>
</gene>
<evidence type="ECO:0000256" key="18">
    <source>
        <dbReference type="PROSITE-ProRule" id="PRU00176"/>
    </source>
</evidence>
<dbReference type="InterPro" id="IPR010912">
    <property type="entry name" value="SPOC_met"/>
</dbReference>
<dbReference type="CDD" id="cd12349">
    <property type="entry name" value="RRM2_SHARP"/>
    <property type="match status" value="1"/>
</dbReference>
<evidence type="ECO:0000256" key="6">
    <source>
        <dbReference type="ARBA" id="ARBA00022737"/>
    </source>
</evidence>
<feature type="compositionally biased region" description="Basic and acidic residues" evidence="19">
    <location>
        <begin position="1295"/>
        <end position="1304"/>
    </location>
</feature>
<protein>
    <recommendedName>
        <fullName evidence="15">Msx2-interacting protein</fullName>
    </recommendedName>
    <alternativeName>
        <fullName evidence="16">SMART/HDAC1-associated repressor protein</fullName>
    </alternativeName>
    <alternativeName>
        <fullName evidence="17">SPEN homolog</fullName>
    </alternativeName>
</protein>
<feature type="region of interest" description="Disordered" evidence="19">
    <location>
        <begin position="72"/>
        <end position="158"/>
    </location>
</feature>
<dbReference type="KEGG" id="char:122132894"/>
<evidence type="ECO:0000259" key="21">
    <source>
        <dbReference type="PROSITE" id="PS50917"/>
    </source>
</evidence>
<comment type="subcellular location">
    <subcellularLocation>
        <location evidence="1">Nucleus</location>
    </subcellularLocation>
</comment>
<dbReference type="InterPro" id="IPR034172">
    <property type="entry name" value="SHARP_RRM1"/>
</dbReference>
<evidence type="ECO:0000256" key="10">
    <source>
        <dbReference type="ARBA" id="ARBA00023054"/>
    </source>
</evidence>
<feature type="compositionally biased region" description="Basic and acidic residues" evidence="19">
    <location>
        <begin position="851"/>
        <end position="867"/>
    </location>
</feature>
<feature type="domain" description="SPOC" evidence="21">
    <location>
        <begin position="1861"/>
        <end position="2028"/>
    </location>
</feature>
<feature type="compositionally biased region" description="Polar residues" evidence="19">
    <location>
        <begin position="953"/>
        <end position="963"/>
    </location>
</feature>
<feature type="domain" description="RRM" evidence="20">
    <location>
        <begin position="6"/>
        <end position="81"/>
    </location>
</feature>
<feature type="compositionally biased region" description="Polar residues" evidence="19">
    <location>
        <begin position="1555"/>
        <end position="1566"/>
    </location>
</feature>
<keyword evidence="14" id="KW-0539">Nucleus</keyword>
<proteinExistence type="inferred from homology"/>
<feature type="region of interest" description="Disordered" evidence="19">
    <location>
        <begin position="196"/>
        <end position="336"/>
    </location>
</feature>
<feature type="compositionally biased region" description="Basic and acidic residues" evidence="19">
    <location>
        <begin position="1386"/>
        <end position="1409"/>
    </location>
</feature>
<feature type="compositionally biased region" description="Low complexity" evidence="19">
    <location>
        <begin position="1728"/>
        <end position="1738"/>
    </location>
</feature>
<feature type="domain" description="RRM" evidence="20">
    <location>
        <begin position="521"/>
        <end position="593"/>
    </location>
</feature>
<feature type="region of interest" description="Disordered" evidence="19">
    <location>
        <begin position="642"/>
        <end position="661"/>
    </location>
</feature>
<dbReference type="Pfam" id="PF07744">
    <property type="entry name" value="SPOC"/>
    <property type="match status" value="1"/>
</dbReference>
<name>A0A8M1KMR9_CLUHA</name>
<feature type="compositionally biased region" description="Polar residues" evidence="19">
    <location>
        <begin position="1283"/>
        <end position="1292"/>
    </location>
</feature>
<dbReference type="PANTHER" id="PTHR23189">
    <property type="entry name" value="RNA RECOGNITION MOTIF-CONTAINING"/>
    <property type="match status" value="1"/>
</dbReference>
<dbReference type="OrthoDB" id="6407164at2759"/>
<feature type="compositionally biased region" description="Basic and acidic residues" evidence="19">
    <location>
        <begin position="196"/>
        <end position="205"/>
    </location>
</feature>
<feature type="compositionally biased region" description="Basic and acidic residues" evidence="19">
    <location>
        <begin position="1711"/>
        <end position="1723"/>
    </location>
</feature>
<dbReference type="CDD" id="cd12351">
    <property type="entry name" value="RRM4_SHARP"/>
    <property type="match status" value="1"/>
</dbReference>
<organism evidence="22 23">
    <name type="scientific">Clupea harengus</name>
    <name type="common">Atlantic herring</name>
    <dbReference type="NCBI Taxonomy" id="7950"/>
    <lineage>
        <taxon>Eukaryota</taxon>
        <taxon>Metazoa</taxon>
        <taxon>Chordata</taxon>
        <taxon>Craniata</taxon>
        <taxon>Vertebrata</taxon>
        <taxon>Euteleostomi</taxon>
        <taxon>Actinopterygii</taxon>
        <taxon>Neopterygii</taxon>
        <taxon>Teleostei</taxon>
        <taxon>Clupei</taxon>
        <taxon>Clupeiformes</taxon>
        <taxon>Clupeoidei</taxon>
        <taxon>Clupeidae</taxon>
        <taxon>Clupea</taxon>
    </lineage>
</organism>
<feature type="region of interest" description="Disordered" evidence="19">
    <location>
        <begin position="1475"/>
        <end position="1598"/>
    </location>
</feature>
<dbReference type="FunFam" id="3.30.70.330:FF:000143">
    <property type="entry name" value="msx2-interacting protein-like isoform X1"/>
    <property type="match status" value="1"/>
</dbReference>
<feature type="region of interest" description="Disordered" evidence="19">
    <location>
        <begin position="1432"/>
        <end position="1456"/>
    </location>
</feature>
<feature type="compositionally biased region" description="Basic and acidic residues" evidence="19">
    <location>
        <begin position="1361"/>
        <end position="1370"/>
    </location>
</feature>
<feature type="compositionally biased region" description="Basic and acidic residues" evidence="19">
    <location>
        <begin position="1478"/>
        <end position="1496"/>
    </location>
</feature>
<feature type="compositionally biased region" description="Basic and acidic residues" evidence="19">
    <location>
        <begin position="707"/>
        <end position="719"/>
    </location>
</feature>
<dbReference type="InterPro" id="IPR034175">
    <property type="entry name" value="SHARP_RRM4"/>
</dbReference>
<evidence type="ECO:0000256" key="9">
    <source>
        <dbReference type="ARBA" id="ARBA00023015"/>
    </source>
</evidence>
<feature type="compositionally biased region" description="Basic and acidic residues" evidence="19">
    <location>
        <begin position="649"/>
        <end position="661"/>
    </location>
</feature>
<feature type="domain" description="RRM" evidence="20">
    <location>
        <begin position="442"/>
        <end position="517"/>
    </location>
</feature>
<comment type="similarity">
    <text evidence="2">Belongs to the RRM Spen family.</text>
</comment>
<feature type="region of interest" description="Disordered" evidence="19">
    <location>
        <begin position="1818"/>
        <end position="1855"/>
    </location>
</feature>
<dbReference type="FunFam" id="3.30.70.330:FF:000150">
    <property type="entry name" value="msx2-interacting protein-like isoform X1"/>
    <property type="match status" value="1"/>
</dbReference>
<evidence type="ECO:0000256" key="4">
    <source>
        <dbReference type="ARBA" id="ARBA00022491"/>
    </source>
</evidence>
<keyword evidence="4" id="KW-0678">Repressor</keyword>
<dbReference type="PROSITE" id="PS50102">
    <property type="entry name" value="RRM"/>
    <property type="match status" value="4"/>
</dbReference>
<keyword evidence="9" id="KW-0805">Transcription regulation</keyword>
<feature type="compositionally biased region" description="Basic and acidic residues" evidence="19">
    <location>
        <begin position="810"/>
        <end position="820"/>
    </location>
</feature>
<evidence type="ECO:0000256" key="17">
    <source>
        <dbReference type="ARBA" id="ARBA00078128"/>
    </source>
</evidence>
<feature type="compositionally biased region" description="Basic and acidic residues" evidence="19">
    <location>
        <begin position="740"/>
        <end position="755"/>
    </location>
</feature>
<feature type="compositionally biased region" description="Basic and acidic residues" evidence="19">
    <location>
        <begin position="879"/>
        <end position="900"/>
    </location>
</feature>
<evidence type="ECO:0000256" key="14">
    <source>
        <dbReference type="ARBA" id="ARBA00023242"/>
    </source>
</evidence>
<feature type="compositionally biased region" description="Basic and acidic residues" evidence="19">
    <location>
        <begin position="1268"/>
        <end position="1282"/>
    </location>
</feature>
<keyword evidence="10" id="KW-0175">Coiled coil</keyword>
<keyword evidence="22" id="KW-1185">Reference proteome</keyword>
<feature type="region of interest" description="Disordered" evidence="19">
    <location>
        <begin position="1711"/>
        <end position="1738"/>
    </location>
</feature>
<feature type="compositionally biased region" description="Low complexity" evidence="19">
    <location>
        <begin position="239"/>
        <end position="251"/>
    </location>
</feature>
<evidence type="ECO:0000313" key="23">
    <source>
        <dbReference type="RefSeq" id="XP_042563678.1"/>
    </source>
</evidence>
<dbReference type="FunFam" id="3.30.70.330:FF:000118">
    <property type="entry name" value="msx2-interacting protein-like isoform X1"/>
    <property type="match status" value="1"/>
</dbReference>
<keyword evidence="5" id="KW-0597">Phosphoprotein</keyword>
<dbReference type="GO" id="GO:0005634">
    <property type="term" value="C:nucleus"/>
    <property type="evidence" value="ECO:0007669"/>
    <property type="project" value="UniProtKB-SubCell"/>
</dbReference>
<feature type="compositionally biased region" description="Basic and acidic residues" evidence="19">
    <location>
        <begin position="771"/>
        <end position="803"/>
    </location>
</feature>
<dbReference type="GO" id="GO:0003714">
    <property type="term" value="F:transcription corepressor activity"/>
    <property type="evidence" value="ECO:0007669"/>
    <property type="project" value="UniProtKB-ARBA"/>
</dbReference>
<dbReference type="RefSeq" id="XP_042563678.1">
    <property type="nucleotide sequence ID" value="XM_042707744.1"/>
</dbReference>
<evidence type="ECO:0000256" key="1">
    <source>
        <dbReference type="ARBA" id="ARBA00004123"/>
    </source>
</evidence>
<dbReference type="CDD" id="cd12350">
    <property type="entry name" value="RRM3_SHARP"/>
    <property type="match status" value="1"/>
</dbReference>
<sequence length="2028" mass="229093">MVRETRHLWVGNLPEHVREEKIVEHFKRYGRVESVKVLRKRGSEGGVAAFVDFVDIKSAQKAHNAVNKMGDRDLRTDYNEPGSVPSAVRGLEDNPPSSSHARDVSGFSRAAVGPVYGPPVSLHGREGRYERRIDGSSDSRERAYEHSPYSHHERGAAFDRPRHYNTDYYRDRAMFSSAVGSGTAASAMASGFEAPEPHFETRMRDPFALSSGTRRDPYRDDRGRRVDRTYHHHRRSRSSHSSQSRHPSPQRTTGQTSKTPHSPKRAPVSPSRGPRSQSRSRSSSSDSVSSTSSTGSGSSDSNSSSSGGSRARSVQSAATHAPTAPPPLSIDGDEPRRSFGIRVQNLPVRSTDTSLKDGLFHEFKKYGKVTSVQIHGASEERYGLVFFRQQEDQEKALTVSKGKLFFGMMIEVTAWNGPETESENEFRPLDGRIDEFHPKATRTLFIGNLEKTTNYQQLLDVFQRFGEIVDIDIKRVNGVPQYAFVQYSDIASVCKAIKKMDGEYLGANRLKLGFGKSMPTTCVWLDGLSSNITEQYLNRHFCRYGLVVKVVFDRLKGMALVLYNNTDFAQAAVRETKGWKIGGNKIKVDFASQESQMAFYRSMQASGQDIRDLYEIPTERREERRPPFHEFTAERAYYENVRTPGLYPEDPRREYPGRSRERYSELEHYQGEHFDPRYHEDPREYRDYRDPFEQDMRKYTYIQRERERERERFEADRGRWSPSHQRRPITPSASPSPSERVPRETERRVYRHSSERSGSCSSLSPPPAPFEKPEKSPVEYKTEGLEREIEPVEKERVAGAERSRRGRRKDKGDKEKGERGKSRRGKMPSPVVSHSETDKEASLDASSNKGKVSDTDVPEKSRYKGDDEPSPSEQVSRLEPQKGERLDAGKGDASDRDGKGRLKKHLKPDLGSEGKDLILESDRLAARKRRFGDPSGKTIRQKRSRLEDEGVQSPESGATSTLTKETEDVKALEKETQKREHLKPKLERGTSHYGLKEDQDSSSMSGMRGQGLCSVVRQGEPSDLDDLDSGKDLSGPSVSRGFSHDDNLDQENKGREEYISLDIDLSQSYRKQMEQRRLRQQLQEPDKLGKPGSPQGLDAEDLEHRSLVHEVGKPPQDVTDNSPSSRNKKQDTFELDVSSKRERVYRSFRPKSEDSEWNNANSPKPQQSSQHPEEEIMDMPHLMTVKDVKELPKSEETVHPDLELAVKRVHTTQLAKLSTHLHGSVDDSQKRWESRLKQDLLPDLSFSGRKRLGHKNLEYGLWHDLEPGEVRSDSEEDREHKTNSPMPSTSLSLPERQRGDRLSDSKLSASLERNKFYSFALDQTITPDTKALLERAKSLSSSREDNWSFLDYDSHFASLRSRKDTEKVESTPRPMPSWAMKKKKIRSESEDKLDDRKEEPKPEEHERRGLFASRFLHSSIFEQDSRRLQHLERKHEDSEQGLGYQSTQQGAVEGQADSEPVVLFHSRFLELTRLQHQKGKDLKEPQQEAKRGEITDGSRMGKPQEEPQEQPQPVAHVVEPVLESETKPVSPVQLLPLPQMAQSAKEMSPPLEKNIVQSNSPKSSYLSVKEEENESEKTHVPPPQHVQEEELPSISPVLPEIRMTELKEPMSYEHEPSIKRSSSPKAMPSGLPPMSQYVPNVHHSEQSVIMPPHSTHGSIDKTIPGLGKTNSHPLKPETLPQEYRGALHSGLPLDRYNIAQRDMRVLMHHQQGERPASELHHGPEPVPSSSSSTSITASLSPRAHLLAKNVPERDALKSSEVNRPLSPVTKEGIIGIRGAMPAISSPQRIQLLASGTSPAFQEYPAVYTNIRGVPSQFAENSPLNINQTPHIASSQAPQDPDRSQTPNEGKGEQVEHQSVNMVQLLTKYPIIWQGLIALKNDTAAVQLHFVYGNKALAVRSLPLQEGGALLRIVQRMRLEASQLESVARRMTGDSEFCLLLAMPCGRDQDDVRSQTQFLRTSFINYLQAKLAAGIINIPNPGSNQPAYVLQIFPPCEFSESHLSRLAPDLLSRISSICPQHLMIVITSV</sequence>
<accession>A0A8M1KMR9</accession>
<feature type="domain" description="RRM" evidence="20">
    <location>
        <begin position="339"/>
        <end position="417"/>
    </location>
</feature>
<evidence type="ECO:0000256" key="12">
    <source>
        <dbReference type="ARBA" id="ARBA00023159"/>
    </source>
</evidence>
<dbReference type="InterPro" id="IPR034174">
    <property type="entry name" value="SHARP_RRM3"/>
</dbReference>
<dbReference type="InterPro" id="IPR000504">
    <property type="entry name" value="RRM_dom"/>
</dbReference>
<feature type="compositionally biased region" description="Low complexity" evidence="19">
    <location>
        <begin position="1509"/>
        <end position="1521"/>
    </location>
</feature>
<evidence type="ECO:0000259" key="20">
    <source>
        <dbReference type="PROSITE" id="PS50102"/>
    </source>
</evidence>
<feature type="region of interest" description="Disordered" evidence="19">
    <location>
        <begin position="707"/>
        <end position="1179"/>
    </location>
</feature>
<evidence type="ECO:0000256" key="5">
    <source>
        <dbReference type="ARBA" id="ARBA00022553"/>
    </source>
</evidence>
<dbReference type="SMART" id="SM00360">
    <property type="entry name" value="RRM"/>
    <property type="match status" value="4"/>
</dbReference>
<dbReference type="CDD" id="cd12348">
    <property type="entry name" value="RRM1_SHARP"/>
    <property type="match status" value="1"/>
</dbReference>
<dbReference type="GO" id="GO:0003723">
    <property type="term" value="F:RNA binding"/>
    <property type="evidence" value="ECO:0007669"/>
    <property type="project" value="UniProtKB-UniRule"/>
</dbReference>
<feature type="compositionally biased region" description="Low complexity" evidence="19">
    <location>
        <begin position="1528"/>
        <end position="1539"/>
    </location>
</feature>
<keyword evidence="12" id="KW-0010">Activator</keyword>
<dbReference type="Proteomes" id="UP000515152">
    <property type="component" value="Chromosome 5"/>
</dbReference>
<dbReference type="Pfam" id="PF00076">
    <property type="entry name" value="RRM_1"/>
    <property type="match status" value="3"/>
</dbReference>
<keyword evidence="13" id="KW-0804">Transcription</keyword>
<dbReference type="FunFam" id="3.30.70.330:FF:000088">
    <property type="entry name" value="msx2-interacting protein-like isoform X1"/>
    <property type="match status" value="1"/>
</dbReference>
<evidence type="ECO:0000256" key="19">
    <source>
        <dbReference type="SAM" id="MobiDB-lite"/>
    </source>
</evidence>
<dbReference type="GeneID" id="122132894"/>
<feature type="compositionally biased region" description="Basic and acidic residues" evidence="19">
    <location>
        <begin position="964"/>
        <end position="999"/>
    </location>
</feature>
<evidence type="ECO:0000256" key="11">
    <source>
        <dbReference type="ARBA" id="ARBA00023125"/>
    </source>
</evidence>
<keyword evidence="3" id="KW-0488">Methylation</keyword>
<dbReference type="FunFam" id="2.40.290.10:FF:000002">
    <property type="entry name" value="Spen family transcriptional repressor"/>
    <property type="match status" value="1"/>
</dbReference>
<feature type="compositionally biased region" description="Polar residues" evidence="19">
    <location>
        <begin position="1157"/>
        <end position="1170"/>
    </location>
</feature>
<dbReference type="CDD" id="cd21543">
    <property type="entry name" value="SPOC_SHARP"/>
    <property type="match status" value="1"/>
</dbReference>
<feature type="compositionally biased region" description="Polar residues" evidence="19">
    <location>
        <begin position="1818"/>
        <end position="1847"/>
    </location>
</feature>
<reference evidence="23" key="1">
    <citation type="submission" date="2025-08" db="UniProtKB">
        <authorList>
            <consortium name="RefSeq"/>
        </authorList>
    </citation>
    <scope>IDENTIFICATION</scope>
</reference>
<feature type="region of interest" description="Disordered" evidence="19">
    <location>
        <begin position="667"/>
        <end position="691"/>
    </location>
</feature>
<keyword evidence="11" id="KW-0238">DNA-binding</keyword>
<feature type="region of interest" description="Disordered" evidence="19">
    <location>
        <begin position="1361"/>
        <end position="1410"/>
    </location>
</feature>
<evidence type="ECO:0000256" key="15">
    <source>
        <dbReference type="ARBA" id="ARBA00069486"/>
    </source>
</evidence>
<keyword evidence="7 18" id="KW-0694">RNA-binding</keyword>
<evidence type="ECO:0000256" key="3">
    <source>
        <dbReference type="ARBA" id="ARBA00022481"/>
    </source>
</evidence>
<evidence type="ECO:0000256" key="16">
    <source>
        <dbReference type="ARBA" id="ARBA00075118"/>
    </source>
</evidence>
<feature type="compositionally biased region" description="Basic and acidic residues" evidence="19">
    <location>
        <begin position="907"/>
        <end position="925"/>
    </location>
</feature>
<evidence type="ECO:0000256" key="8">
    <source>
        <dbReference type="ARBA" id="ARBA00022976"/>
    </source>
</evidence>
<feature type="compositionally biased region" description="Basic and acidic residues" evidence="19">
    <location>
        <begin position="1042"/>
        <end position="1058"/>
    </location>
</feature>
<dbReference type="InterPro" id="IPR012921">
    <property type="entry name" value="SPOC_C"/>
</dbReference>
<feature type="region of interest" description="Disordered" evidence="19">
    <location>
        <begin position="1268"/>
        <end position="1304"/>
    </location>
</feature>
<feature type="compositionally biased region" description="Basic and acidic residues" evidence="19">
    <location>
        <begin position="213"/>
        <end position="229"/>
    </location>
</feature>
<feature type="compositionally biased region" description="Basic and acidic residues" evidence="19">
    <location>
        <begin position="1128"/>
        <end position="1154"/>
    </location>
</feature>
<dbReference type="GO" id="GO:0003677">
    <property type="term" value="F:DNA binding"/>
    <property type="evidence" value="ECO:0007669"/>
    <property type="project" value="UniProtKB-KW"/>
</dbReference>
<keyword evidence="6" id="KW-0677">Repeat</keyword>
<evidence type="ECO:0000256" key="13">
    <source>
        <dbReference type="ARBA" id="ARBA00023163"/>
    </source>
</evidence>
<feature type="compositionally biased region" description="Basic and acidic residues" evidence="19">
    <location>
        <begin position="1102"/>
        <end position="1112"/>
    </location>
</feature>